<evidence type="ECO:0000256" key="2">
    <source>
        <dbReference type="ARBA" id="ARBA00004370"/>
    </source>
</evidence>
<feature type="domain" description="HAMP" evidence="11">
    <location>
        <begin position="158"/>
        <end position="211"/>
    </location>
</feature>
<protein>
    <recommendedName>
        <fullName evidence="3">histidine kinase</fullName>
        <ecNumber evidence="3">2.7.13.3</ecNumber>
    </recommendedName>
</protein>
<evidence type="ECO:0000256" key="9">
    <source>
        <dbReference type="SAM" id="MobiDB-lite"/>
    </source>
</evidence>
<dbReference type="Pfam" id="PF00512">
    <property type="entry name" value="HisKA"/>
    <property type="match status" value="1"/>
</dbReference>
<dbReference type="InterPro" id="IPR003661">
    <property type="entry name" value="HisK_dim/P_dom"/>
</dbReference>
<dbReference type="InterPro" id="IPR004358">
    <property type="entry name" value="Sig_transdc_His_kin-like_C"/>
</dbReference>
<dbReference type="Proteomes" id="UP000266178">
    <property type="component" value="Unassembled WGS sequence"/>
</dbReference>
<proteinExistence type="predicted"/>
<keyword evidence="13" id="KW-1185">Reference proteome</keyword>
<dbReference type="PRINTS" id="PR00344">
    <property type="entry name" value="BCTRLSENSOR"/>
</dbReference>
<feature type="domain" description="Histidine kinase" evidence="10">
    <location>
        <begin position="219"/>
        <end position="434"/>
    </location>
</feature>
<name>A0A399FC80_9DEIN</name>
<comment type="subcellular location">
    <subcellularLocation>
        <location evidence="2">Membrane</location>
    </subcellularLocation>
</comment>
<dbReference type="SUPFAM" id="SSF158472">
    <property type="entry name" value="HAMP domain-like"/>
    <property type="match status" value="1"/>
</dbReference>
<feature type="region of interest" description="Disordered" evidence="9">
    <location>
        <begin position="102"/>
        <end position="124"/>
    </location>
</feature>
<keyword evidence="6 12" id="KW-0418">Kinase</keyword>
<dbReference type="Gene3D" id="3.30.565.10">
    <property type="entry name" value="Histidine kinase-like ATPase, C-terminal domain"/>
    <property type="match status" value="1"/>
</dbReference>
<dbReference type="InterPro" id="IPR036097">
    <property type="entry name" value="HisK_dim/P_sf"/>
</dbReference>
<sequence>MDRALNWVRRLEVQLALLILLAVGLTSLLTFSINAYGSWRHFRDLPEEVRALLQDGGTGPLPRKVSQLVNQEVQAQGEVRVVLEPTAKGELRTYRVLPAASAPASSASTLPPQGVEVSAESEGDRREGGFIGQLLTTQAEAGGVALLLGLGLALAFARRLARPIHAVSEATDQMASGHRGVRIGNLGSSQETAQMAHNFNRMAEELERLEGERRAMIADIAHELRTPIAVMQSRLEAIQDDLIPCSPEEVNSLHDTAQLMARLVEDLRTLSLSEAGRLTLHKERLDLRPLLERVVAGFRPAAEAQGVQLTLELPARPLSIRGDPDRLHQVLGNLLANALTYTPRGGRVQVVVEGDPNHAFIRVGDTGPGIPPAALSKVFDRFYRAEGSRSRATGGSGLGLAIVKALVELHGGRVSAANRPEGGAEFRLVLPLVE</sequence>
<dbReference type="FunFam" id="3.30.565.10:FF:000006">
    <property type="entry name" value="Sensor histidine kinase WalK"/>
    <property type="match status" value="1"/>
</dbReference>
<evidence type="ECO:0000256" key="4">
    <source>
        <dbReference type="ARBA" id="ARBA00022553"/>
    </source>
</evidence>
<evidence type="ECO:0000256" key="5">
    <source>
        <dbReference type="ARBA" id="ARBA00022679"/>
    </source>
</evidence>
<evidence type="ECO:0000256" key="8">
    <source>
        <dbReference type="SAM" id="Coils"/>
    </source>
</evidence>
<comment type="catalytic activity">
    <reaction evidence="1">
        <text>ATP + protein L-histidine = ADP + protein N-phospho-L-histidine.</text>
        <dbReference type="EC" id="2.7.13.3"/>
    </reaction>
</comment>
<reference evidence="12 13" key="1">
    <citation type="submission" date="2018-08" db="EMBL/GenBank/DDBJ databases">
        <title>Meiothermus granaticius genome AF-68 sequencing project.</title>
        <authorList>
            <person name="Da Costa M.S."/>
            <person name="Albuquerque L."/>
            <person name="Raposo P."/>
            <person name="Froufe H.J.C."/>
            <person name="Barroso C.S."/>
            <person name="Egas C."/>
        </authorList>
    </citation>
    <scope>NUCLEOTIDE SEQUENCE [LARGE SCALE GENOMIC DNA]</scope>
    <source>
        <strain evidence="12 13">AF-68</strain>
    </source>
</reference>
<dbReference type="PANTHER" id="PTHR43711:SF1">
    <property type="entry name" value="HISTIDINE KINASE 1"/>
    <property type="match status" value="1"/>
</dbReference>
<feature type="coiled-coil region" evidence="8">
    <location>
        <begin position="192"/>
        <end position="219"/>
    </location>
</feature>
<dbReference type="InterPro" id="IPR005467">
    <property type="entry name" value="His_kinase_dom"/>
</dbReference>
<feature type="compositionally biased region" description="Low complexity" evidence="9">
    <location>
        <begin position="102"/>
        <end position="112"/>
    </location>
</feature>
<dbReference type="InterPro" id="IPR003660">
    <property type="entry name" value="HAMP_dom"/>
</dbReference>
<dbReference type="GO" id="GO:0016020">
    <property type="term" value="C:membrane"/>
    <property type="evidence" value="ECO:0007669"/>
    <property type="project" value="UniProtKB-SubCell"/>
</dbReference>
<dbReference type="Pfam" id="PF02518">
    <property type="entry name" value="HATPase_c"/>
    <property type="match status" value="1"/>
</dbReference>
<dbReference type="EC" id="2.7.13.3" evidence="3"/>
<dbReference type="SMART" id="SM00387">
    <property type="entry name" value="HATPase_c"/>
    <property type="match status" value="1"/>
</dbReference>
<dbReference type="Gene3D" id="6.10.340.10">
    <property type="match status" value="1"/>
</dbReference>
<keyword evidence="5 12" id="KW-0808">Transferase</keyword>
<evidence type="ECO:0000256" key="7">
    <source>
        <dbReference type="ARBA" id="ARBA00023012"/>
    </source>
</evidence>
<evidence type="ECO:0000313" key="13">
    <source>
        <dbReference type="Proteomes" id="UP000266178"/>
    </source>
</evidence>
<dbReference type="SUPFAM" id="SSF47384">
    <property type="entry name" value="Homodimeric domain of signal transducing histidine kinase"/>
    <property type="match status" value="1"/>
</dbReference>
<dbReference type="CDD" id="cd06225">
    <property type="entry name" value="HAMP"/>
    <property type="match status" value="1"/>
</dbReference>
<dbReference type="Pfam" id="PF00672">
    <property type="entry name" value="HAMP"/>
    <property type="match status" value="1"/>
</dbReference>
<evidence type="ECO:0000313" key="12">
    <source>
        <dbReference type="EMBL" id="RIH92592.1"/>
    </source>
</evidence>
<comment type="caution">
    <text evidence="12">The sequence shown here is derived from an EMBL/GenBank/DDBJ whole genome shotgun (WGS) entry which is preliminary data.</text>
</comment>
<dbReference type="SUPFAM" id="SSF55874">
    <property type="entry name" value="ATPase domain of HSP90 chaperone/DNA topoisomerase II/histidine kinase"/>
    <property type="match status" value="1"/>
</dbReference>
<dbReference type="CDD" id="cd00082">
    <property type="entry name" value="HisKA"/>
    <property type="match status" value="1"/>
</dbReference>
<dbReference type="SMART" id="SM00388">
    <property type="entry name" value="HisKA"/>
    <property type="match status" value="1"/>
</dbReference>
<dbReference type="InterPro" id="IPR036890">
    <property type="entry name" value="HATPase_C_sf"/>
</dbReference>
<dbReference type="CDD" id="cd00075">
    <property type="entry name" value="HATPase"/>
    <property type="match status" value="1"/>
</dbReference>
<dbReference type="GO" id="GO:0000155">
    <property type="term" value="F:phosphorelay sensor kinase activity"/>
    <property type="evidence" value="ECO:0007669"/>
    <property type="project" value="InterPro"/>
</dbReference>
<evidence type="ECO:0000256" key="6">
    <source>
        <dbReference type="ARBA" id="ARBA00022777"/>
    </source>
</evidence>
<dbReference type="InterPro" id="IPR050736">
    <property type="entry name" value="Sensor_HK_Regulatory"/>
</dbReference>
<gene>
    <name evidence="12" type="primary">baeS_3</name>
    <name evidence="12" type="ORF">Mgrana_01492</name>
</gene>
<dbReference type="SMART" id="SM00304">
    <property type="entry name" value="HAMP"/>
    <property type="match status" value="1"/>
</dbReference>
<dbReference type="Gene3D" id="1.10.287.130">
    <property type="match status" value="1"/>
</dbReference>
<accession>A0A399FC80</accession>
<keyword evidence="7" id="KW-0902">Two-component regulatory system</keyword>
<dbReference type="EMBL" id="QWLB01000017">
    <property type="protein sequence ID" value="RIH92592.1"/>
    <property type="molecule type" value="Genomic_DNA"/>
</dbReference>
<evidence type="ECO:0000256" key="3">
    <source>
        <dbReference type="ARBA" id="ARBA00012438"/>
    </source>
</evidence>
<dbReference type="PROSITE" id="PS50885">
    <property type="entry name" value="HAMP"/>
    <property type="match status" value="1"/>
</dbReference>
<keyword evidence="4" id="KW-0597">Phosphoprotein</keyword>
<organism evidence="12 13">
    <name type="scientific">Meiothermus granaticius NBRC 107808</name>
    <dbReference type="NCBI Taxonomy" id="1227551"/>
    <lineage>
        <taxon>Bacteria</taxon>
        <taxon>Thermotogati</taxon>
        <taxon>Deinococcota</taxon>
        <taxon>Deinococci</taxon>
        <taxon>Thermales</taxon>
        <taxon>Thermaceae</taxon>
        <taxon>Meiothermus</taxon>
    </lineage>
</organism>
<evidence type="ECO:0000259" key="11">
    <source>
        <dbReference type="PROSITE" id="PS50885"/>
    </source>
</evidence>
<dbReference type="AlphaFoldDB" id="A0A399FC80"/>
<dbReference type="RefSeq" id="WP_240631284.1">
    <property type="nucleotide sequence ID" value="NZ_QWLB01000017.1"/>
</dbReference>
<dbReference type="PROSITE" id="PS50109">
    <property type="entry name" value="HIS_KIN"/>
    <property type="match status" value="1"/>
</dbReference>
<dbReference type="PANTHER" id="PTHR43711">
    <property type="entry name" value="TWO-COMPONENT HISTIDINE KINASE"/>
    <property type="match status" value="1"/>
</dbReference>
<dbReference type="InterPro" id="IPR003594">
    <property type="entry name" value="HATPase_dom"/>
</dbReference>
<keyword evidence="8" id="KW-0175">Coiled coil</keyword>
<evidence type="ECO:0000256" key="1">
    <source>
        <dbReference type="ARBA" id="ARBA00000085"/>
    </source>
</evidence>
<evidence type="ECO:0000259" key="10">
    <source>
        <dbReference type="PROSITE" id="PS50109"/>
    </source>
</evidence>